<dbReference type="AlphaFoldDB" id="A0A2H3D7N6"/>
<evidence type="ECO:0000313" key="2">
    <source>
        <dbReference type="Proteomes" id="UP000217790"/>
    </source>
</evidence>
<keyword evidence="2" id="KW-1185">Reference proteome</keyword>
<dbReference type="PROSITE" id="PS51257">
    <property type="entry name" value="PROKAR_LIPOPROTEIN"/>
    <property type="match status" value="1"/>
</dbReference>
<gene>
    <name evidence="1" type="ORF">ARMGADRAFT_672178</name>
</gene>
<accession>A0A2H3D7N6</accession>
<organism evidence="1 2">
    <name type="scientific">Armillaria gallica</name>
    <name type="common">Bulbous honey fungus</name>
    <name type="synonym">Armillaria bulbosa</name>
    <dbReference type="NCBI Taxonomy" id="47427"/>
    <lineage>
        <taxon>Eukaryota</taxon>
        <taxon>Fungi</taxon>
        <taxon>Dikarya</taxon>
        <taxon>Basidiomycota</taxon>
        <taxon>Agaricomycotina</taxon>
        <taxon>Agaricomycetes</taxon>
        <taxon>Agaricomycetidae</taxon>
        <taxon>Agaricales</taxon>
        <taxon>Marasmiineae</taxon>
        <taxon>Physalacriaceae</taxon>
        <taxon>Armillaria</taxon>
    </lineage>
</organism>
<dbReference type="EMBL" id="KZ293706">
    <property type="protein sequence ID" value="PBK83506.1"/>
    <property type="molecule type" value="Genomic_DNA"/>
</dbReference>
<sequence length="119" mass="13400">MRMNDGPSDFKDCTLCTFSCKITPVASAILIGTSCRCQYQCHDHFSRHLQTSGEGTAPNASSSWAPKIVGSMYTRLDFYRIRGRFPCGWSTLFCAHIIDLPLNSEMLFLLSQGSLLRRR</sequence>
<proteinExistence type="predicted"/>
<dbReference type="InParanoid" id="A0A2H3D7N6"/>
<name>A0A2H3D7N6_ARMGA</name>
<evidence type="ECO:0000313" key="1">
    <source>
        <dbReference type="EMBL" id="PBK83506.1"/>
    </source>
</evidence>
<dbReference type="Proteomes" id="UP000217790">
    <property type="component" value="Unassembled WGS sequence"/>
</dbReference>
<reference evidence="2" key="1">
    <citation type="journal article" date="2017" name="Nat. Ecol. Evol.">
        <title>Genome expansion and lineage-specific genetic innovations in the forest pathogenic fungi Armillaria.</title>
        <authorList>
            <person name="Sipos G."/>
            <person name="Prasanna A.N."/>
            <person name="Walter M.C."/>
            <person name="O'Connor E."/>
            <person name="Balint B."/>
            <person name="Krizsan K."/>
            <person name="Kiss B."/>
            <person name="Hess J."/>
            <person name="Varga T."/>
            <person name="Slot J."/>
            <person name="Riley R."/>
            <person name="Boka B."/>
            <person name="Rigling D."/>
            <person name="Barry K."/>
            <person name="Lee J."/>
            <person name="Mihaltcheva S."/>
            <person name="LaButti K."/>
            <person name="Lipzen A."/>
            <person name="Waldron R."/>
            <person name="Moloney N.M."/>
            <person name="Sperisen C."/>
            <person name="Kredics L."/>
            <person name="Vagvoelgyi C."/>
            <person name="Patrignani A."/>
            <person name="Fitzpatrick D."/>
            <person name="Nagy I."/>
            <person name="Doyle S."/>
            <person name="Anderson J.B."/>
            <person name="Grigoriev I.V."/>
            <person name="Gueldener U."/>
            <person name="Muensterkoetter M."/>
            <person name="Nagy L.G."/>
        </authorList>
    </citation>
    <scope>NUCLEOTIDE SEQUENCE [LARGE SCALE GENOMIC DNA]</scope>
    <source>
        <strain evidence="2">Ar21-2</strain>
    </source>
</reference>
<protein>
    <submittedName>
        <fullName evidence="1">Uncharacterized protein</fullName>
    </submittedName>
</protein>